<organism evidence="2 3">
    <name type="scientific">Rhizophagus clarus</name>
    <dbReference type="NCBI Taxonomy" id="94130"/>
    <lineage>
        <taxon>Eukaryota</taxon>
        <taxon>Fungi</taxon>
        <taxon>Fungi incertae sedis</taxon>
        <taxon>Mucoromycota</taxon>
        <taxon>Glomeromycotina</taxon>
        <taxon>Glomeromycetes</taxon>
        <taxon>Glomerales</taxon>
        <taxon>Glomeraceae</taxon>
        <taxon>Rhizophagus</taxon>
    </lineage>
</organism>
<comment type="caution">
    <text evidence="2">The sequence shown here is derived from an EMBL/GenBank/DDBJ whole genome shotgun (WGS) entry which is preliminary data.</text>
</comment>
<dbReference type="Proteomes" id="UP000247702">
    <property type="component" value="Unassembled WGS sequence"/>
</dbReference>
<evidence type="ECO:0000313" key="2">
    <source>
        <dbReference type="EMBL" id="GBC07010.1"/>
    </source>
</evidence>
<reference evidence="2 3" key="1">
    <citation type="submission" date="2017-11" db="EMBL/GenBank/DDBJ databases">
        <title>The genome of Rhizophagus clarus HR1 reveals common genetic basis of auxotrophy among arbuscular mycorrhizal fungi.</title>
        <authorList>
            <person name="Kobayashi Y."/>
        </authorList>
    </citation>
    <scope>NUCLEOTIDE SEQUENCE [LARGE SCALE GENOMIC DNA]</scope>
    <source>
        <strain evidence="2 3">HR1</strain>
    </source>
</reference>
<keyword evidence="3" id="KW-1185">Reference proteome</keyword>
<name>A0A2Z6SBA7_9GLOM</name>
<protein>
    <submittedName>
        <fullName evidence="2">Uncharacterized protein</fullName>
    </submittedName>
</protein>
<feature type="region of interest" description="Disordered" evidence="1">
    <location>
        <begin position="29"/>
        <end position="63"/>
    </location>
</feature>
<dbReference type="EMBL" id="BEXD01004115">
    <property type="protein sequence ID" value="GBC07010.1"/>
    <property type="molecule type" value="Genomic_DNA"/>
</dbReference>
<gene>
    <name evidence="2" type="ORF">RclHR1_00720019</name>
</gene>
<accession>A0A2Z6SBA7</accession>
<evidence type="ECO:0000313" key="3">
    <source>
        <dbReference type="Proteomes" id="UP000247702"/>
    </source>
</evidence>
<evidence type="ECO:0000256" key="1">
    <source>
        <dbReference type="SAM" id="MobiDB-lite"/>
    </source>
</evidence>
<feature type="compositionally biased region" description="Polar residues" evidence="1">
    <location>
        <begin position="29"/>
        <end position="40"/>
    </location>
</feature>
<dbReference type="AlphaFoldDB" id="A0A2Z6SBA7"/>
<proteinExistence type="predicted"/>
<sequence length="120" mass="13691">MKERSETPFRGGPLNLELHYSTSRQTTVWNSTSGQITKSGTPLRDRPLSGTPFRGKPIQSETSFRGRPLNQEFRHRPVFRRSRSPYKRTTVSLEEADCGISKNSKWNEDESYLAADQVSS</sequence>